<evidence type="ECO:0000256" key="1">
    <source>
        <dbReference type="SAM" id="MobiDB-lite"/>
    </source>
</evidence>
<feature type="compositionally biased region" description="Basic and acidic residues" evidence="1">
    <location>
        <begin position="47"/>
        <end position="63"/>
    </location>
</feature>
<feature type="region of interest" description="Disordered" evidence="1">
    <location>
        <begin position="30"/>
        <end position="142"/>
    </location>
</feature>
<feature type="compositionally biased region" description="Low complexity" evidence="1">
    <location>
        <begin position="31"/>
        <end position="46"/>
    </location>
</feature>
<comment type="caution">
    <text evidence="2">The sequence shown here is derived from an EMBL/GenBank/DDBJ whole genome shotgun (WGS) entry which is preliminary data.</text>
</comment>
<sequence length="198" mass="21611">MSDLKKKAEALGIDVDGRWSEDRIQQEIDKAAAAASKQSQADQQAADEAKKAADQKAQEDAEKAANTAVSNADIQAANKDSLPTLGGPRVASSQEIREEKAADQTGAAPYPADPREAHARAAALSQSRGPAPEFRTSDIEKGEKGEDLYKIRLLNDWWDGQGLRHKRGELIEVPYNEAKRLVGERKAERADAFFGEER</sequence>
<accession>A0A643F531</accession>
<proteinExistence type="predicted"/>
<name>A0A643F531_9HYPH</name>
<dbReference type="EMBL" id="VZPE01000001">
    <property type="protein sequence ID" value="KAB0573385.1"/>
    <property type="molecule type" value="Genomic_DNA"/>
</dbReference>
<dbReference type="RefSeq" id="WP_128093120.1">
    <property type="nucleotide sequence ID" value="NZ_JBHEEN010000001.1"/>
</dbReference>
<reference evidence="2" key="1">
    <citation type="submission" date="2019-09" db="EMBL/GenBank/DDBJ databases">
        <title>Draft genome sequences of 48 bacterial type strains from the CCUG.</title>
        <authorList>
            <person name="Tunovic T."/>
            <person name="Pineiro-Iglesias B."/>
            <person name="Unosson C."/>
            <person name="Inganas E."/>
            <person name="Ohlen M."/>
            <person name="Cardew S."/>
            <person name="Jensie-Markopoulos S."/>
            <person name="Salva-Serra F."/>
            <person name="Jaen-Luchoro D."/>
            <person name="Karlsson R."/>
            <person name="Svensson-Stadler L."/>
            <person name="Chun J."/>
            <person name="Moore E."/>
        </authorList>
    </citation>
    <scope>NUCLEOTIDE SEQUENCE</scope>
    <source>
        <strain evidence="2">CCUG 50899</strain>
    </source>
</reference>
<organism evidence="2">
    <name type="scientific">Brucella pituitosa</name>
    <dbReference type="NCBI Taxonomy" id="571256"/>
    <lineage>
        <taxon>Bacteria</taxon>
        <taxon>Pseudomonadati</taxon>
        <taxon>Pseudomonadota</taxon>
        <taxon>Alphaproteobacteria</taxon>
        <taxon>Hyphomicrobiales</taxon>
        <taxon>Brucellaceae</taxon>
        <taxon>Brucella/Ochrobactrum group</taxon>
        <taxon>Brucella</taxon>
    </lineage>
</organism>
<protein>
    <submittedName>
        <fullName evidence="2">Uncharacterized protein</fullName>
    </submittedName>
</protein>
<evidence type="ECO:0000313" key="2">
    <source>
        <dbReference type="EMBL" id="KAB0573385.1"/>
    </source>
</evidence>
<gene>
    <name evidence="2" type="ORF">F7Q93_02520</name>
</gene>
<dbReference type="AlphaFoldDB" id="A0A643F531"/>